<dbReference type="AlphaFoldDB" id="A0A2P4YFT1"/>
<feature type="region of interest" description="Disordered" evidence="1">
    <location>
        <begin position="238"/>
        <end position="272"/>
    </location>
</feature>
<sequence>MAKGSPHGGISAAGFADSADSAIAMTMDATADGSRSVQFEEEDAQGYASDEEKEDEEYEEKAELRYVKTTAELLSEVGELSLQVDRMGVLRPVERTWLLSSVKMRTTKINVPLKGNVRPLFRERHEMRIRRLGGEMMRDSEWMKLFAPVPLAQARWPSLGPLLAGPMEGSGIAEVAETTILLLKAMSFRVISRPSPWILSDWNLDLASMELLRWRGKLRKAFAVQIKPRLLTASDGGPQLGGAGYQLGGTESQLGKVPGKTPYLKDPNGGQP</sequence>
<comment type="caution">
    <text evidence="2">The sequence shown here is derived from an EMBL/GenBank/DDBJ whole genome shotgun (WGS) entry which is preliminary data.</text>
</comment>
<feature type="compositionally biased region" description="Acidic residues" evidence="1">
    <location>
        <begin position="39"/>
        <end position="60"/>
    </location>
</feature>
<keyword evidence="3" id="KW-1185">Reference proteome</keyword>
<feature type="region of interest" description="Disordered" evidence="1">
    <location>
        <begin position="30"/>
        <end position="60"/>
    </location>
</feature>
<dbReference type="OrthoDB" id="126374at2759"/>
<feature type="compositionally biased region" description="Gly residues" evidence="1">
    <location>
        <begin position="238"/>
        <end position="247"/>
    </location>
</feature>
<reference evidence="2 3" key="1">
    <citation type="journal article" date="2017" name="Genome Biol. Evol.">
        <title>Phytophthora megakarya and P. palmivora, closely related causal agents of cacao black pod rot, underwent increases in genome sizes and gene numbers by different mechanisms.</title>
        <authorList>
            <person name="Ali S.S."/>
            <person name="Shao J."/>
            <person name="Lary D.J."/>
            <person name="Kronmiller B."/>
            <person name="Shen D."/>
            <person name="Strem M.D."/>
            <person name="Amoako-Attah I."/>
            <person name="Akrofi A.Y."/>
            <person name="Begoude B.A."/>
            <person name="Ten Hoopen G.M."/>
            <person name="Coulibaly K."/>
            <person name="Kebe B.I."/>
            <person name="Melnick R.L."/>
            <person name="Guiltinan M.J."/>
            <person name="Tyler B.M."/>
            <person name="Meinhardt L.W."/>
            <person name="Bailey B.A."/>
        </authorList>
    </citation>
    <scope>NUCLEOTIDE SEQUENCE [LARGE SCALE GENOMIC DNA]</scope>
    <source>
        <strain evidence="3">sbr112.9</strain>
    </source>
</reference>
<protein>
    <submittedName>
        <fullName evidence="2">Uncharacterized protein</fullName>
    </submittedName>
</protein>
<dbReference type="EMBL" id="NCKW01003423">
    <property type="protein sequence ID" value="POM76549.1"/>
    <property type="molecule type" value="Genomic_DNA"/>
</dbReference>
<organism evidence="2 3">
    <name type="scientific">Phytophthora palmivora</name>
    <dbReference type="NCBI Taxonomy" id="4796"/>
    <lineage>
        <taxon>Eukaryota</taxon>
        <taxon>Sar</taxon>
        <taxon>Stramenopiles</taxon>
        <taxon>Oomycota</taxon>
        <taxon>Peronosporomycetes</taxon>
        <taxon>Peronosporales</taxon>
        <taxon>Peronosporaceae</taxon>
        <taxon>Phytophthora</taxon>
    </lineage>
</organism>
<evidence type="ECO:0000256" key="1">
    <source>
        <dbReference type="SAM" id="MobiDB-lite"/>
    </source>
</evidence>
<gene>
    <name evidence="2" type="ORF">PHPALM_6201</name>
</gene>
<evidence type="ECO:0000313" key="3">
    <source>
        <dbReference type="Proteomes" id="UP000237271"/>
    </source>
</evidence>
<evidence type="ECO:0000313" key="2">
    <source>
        <dbReference type="EMBL" id="POM76549.1"/>
    </source>
</evidence>
<accession>A0A2P4YFT1</accession>
<name>A0A2P4YFT1_9STRA</name>
<dbReference type="Proteomes" id="UP000237271">
    <property type="component" value="Unassembled WGS sequence"/>
</dbReference>
<proteinExistence type="predicted"/>